<dbReference type="InterPro" id="IPR020999">
    <property type="entry name" value="Chitin_synth_reg_RCR"/>
</dbReference>
<evidence type="ECO:0008006" key="6">
    <source>
        <dbReference type="Google" id="ProtNLM"/>
    </source>
</evidence>
<dbReference type="Pfam" id="PF12273">
    <property type="entry name" value="RCR"/>
    <property type="match status" value="1"/>
</dbReference>
<reference evidence="3 5" key="1">
    <citation type="submission" date="2020-01" db="EMBL/GenBank/DDBJ databases">
        <authorList>
            <consortium name="DOE Joint Genome Institute"/>
            <person name="Haridas S."/>
            <person name="Albert R."/>
            <person name="Binder M."/>
            <person name="Bloem J."/>
            <person name="Labutti K."/>
            <person name="Salamov A."/>
            <person name="Andreopoulos B."/>
            <person name="Baker S.E."/>
            <person name="Barry K."/>
            <person name="Bills G."/>
            <person name="Bluhm B.H."/>
            <person name="Cannon C."/>
            <person name="Castanera R."/>
            <person name="Culley D.E."/>
            <person name="Daum C."/>
            <person name="Ezra D."/>
            <person name="Gonzalez J.B."/>
            <person name="Henrissat B."/>
            <person name="Kuo A."/>
            <person name="Liang C."/>
            <person name="Lipzen A."/>
            <person name="Lutzoni F."/>
            <person name="Magnuson J."/>
            <person name="Mondo S."/>
            <person name="Nolan M."/>
            <person name="Ohm R."/>
            <person name="Pangilinan J."/>
            <person name="Park H.-J."/>
            <person name="Ramirez L."/>
            <person name="Alfaro M."/>
            <person name="Sun H."/>
            <person name="Tritt A."/>
            <person name="Yoshinaga Y."/>
            <person name="Zwiers L.-H."/>
            <person name="Turgeon B.G."/>
            <person name="Goodwin S.B."/>
            <person name="Spatafora J.W."/>
            <person name="Crous P.W."/>
            <person name="Grigoriev I.V."/>
        </authorList>
    </citation>
    <scope>NUCLEOTIDE SEQUENCE</scope>
    <source>
        <strain evidence="3 5">CBS 781.70</strain>
    </source>
</reference>
<dbReference type="PANTHER" id="PTHR28187:SF1">
    <property type="entry name" value="PROTEIN RCR1-RELATED"/>
    <property type="match status" value="1"/>
</dbReference>
<evidence type="ECO:0000256" key="1">
    <source>
        <dbReference type="SAM" id="MobiDB-lite"/>
    </source>
</evidence>
<organism evidence="3">
    <name type="scientific">Eremomyces bilateralis CBS 781.70</name>
    <dbReference type="NCBI Taxonomy" id="1392243"/>
    <lineage>
        <taxon>Eukaryota</taxon>
        <taxon>Fungi</taxon>
        <taxon>Dikarya</taxon>
        <taxon>Ascomycota</taxon>
        <taxon>Pezizomycotina</taxon>
        <taxon>Dothideomycetes</taxon>
        <taxon>Dothideomycetes incertae sedis</taxon>
        <taxon>Eremomycetales</taxon>
        <taxon>Eremomycetaceae</taxon>
        <taxon>Eremomyces</taxon>
    </lineage>
</organism>
<keyword evidence="2" id="KW-0472">Membrane</keyword>
<keyword evidence="2" id="KW-1133">Transmembrane helix</keyword>
<dbReference type="RefSeq" id="XP_033537930.1">
    <property type="nucleotide sequence ID" value="XM_033680965.1"/>
</dbReference>
<evidence type="ECO:0000256" key="2">
    <source>
        <dbReference type="SAM" id="Phobius"/>
    </source>
</evidence>
<sequence>MPVLESRARCYYSGGVRYCERTNAWNSWVRWLFLGLIIGGFLLLFVLCSCVSARRRRRAGQMPFRGTGWAVPNQGQYQHQHPPPQNNAVYYSQPAPPYSPPPQGGYYGNQGQQQGYEMNNQSSQPAYPTQSYAQDGGNMYQPPPGPPPGKDGVVR</sequence>
<evidence type="ECO:0000313" key="5">
    <source>
        <dbReference type="RefSeq" id="XP_033537930.1"/>
    </source>
</evidence>
<dbReference type="GeneID" id="54421535"/>
<feature type="compositionally biased region" description="Low complexity" evidence="1">
    <location>
        <begin position="72"/>
        <end position="93"/>
    </location>
</feature>
<accession>A0A6G1GEK0</accession>
<dbReference type="EMBL" id="ML975150">
    <property type="protein sequence ID" value="KAF1816299.1"/>
    <property type="molecule type" value="Genomic_DNA"/>
</dbReference>
<reference evidence="5" key="3">
    <citation type="submission" date="2025-04" db="UniProtKB">
        <authorList>
            <consortium name="RefSeq"/>
        </authorList>
    </citation>
    <scope>IDENTIFICATION</scope>
    <source>
        <strain evidence="5">CBS 781.70</strain>
    </source>
</reference>
<dbReference type="PANTHER" id="PTHR28187">
    <property type="entry name" value="PROTEIN RCR1-RELATED"/>
    <property type="match status" value="1"/>
</dbReference>
<proteinExistence type="predicted"/>
<dbReference type="OrthoDB" id="3556830at2759"/>
<feature type="transmembrane region" description="Helical" evidence="2">
    <location>
        <begin position="31"/>
        <end position="53"/>
    </location>
</feature>
<dbReference type="Proteomes" id="UP000504638">
    <property type="component" value="Unplaced"/>
</dbReference>
<name>A0A6G1GEK0_9PEZI</name>
<evidence type="ECO:0000313" key="3">
    <source>
        <dbReference type="EMBL" id="KAF1816299.1"/>
    </source>
</evidence>
<feature type="compositionally biased region" description="Pro residues" evidence="1">
    <location>
        <begin position="94"/>
        <end position="103"/>
    </location>
</feature>
<feature type="region of interest" description="Disordered" evidence="1">
    <location>
        <begin position="63"/>
        <end position="155"/>
    </location>
</feature>
<keyword evidence="2" id="KW-0812">Transmembrane</keyword>
<protein>
    <recommendedName>
        <fullName evidence="6">Chitin synthesis regulation, Congo red resistance, RCR protein</fullName>
    </recommendedName>
</protein>
<dbReference type="GO" id="GO:0016192">
    <property type="term" value="P:vesicle-mediated transport"/>
    <property type="evidence" value="ECO:0007669"/>
    <property type="project" value="TreeGrafter"/>
</dbReference>
<dbReference type="AlphaFoldDB" id="A0A6G1GEK0"/>
<gene>
    <name evidence="3 5" type="ORF">P152DRAFT_470335</name>
</gene>
<evidence type="ECO:0000313" key="4">
    <source>
        <dbReference type="Proteomes" id="UP000504638"/>
    </source>
</evidence>
<reference evidence="5" key="2">
    <citation type="submission" date="2020-04" db="EMBL/GenBank/DDBJ databases">
        <authorList>
            <consortium name="NCBI Genome Project"/>
        </authorList>
    </citation>
    <scope>NUCLEOTIDE SEQUENCE</scope>
    <source>
        <strain evidence="5">CBS 781.70</strain>
    </source>
</reference>
<feature type="compositionally biased region" description="Polar residues" evidence="1">
    <location>
        <begin position="117"/>
        <end position="133"/>
    </location>
</feature>
<keyword evidence="4" id="KW-1185">Reference proteome</keyword>